<dbReference type="InterPro" id="IPR033856">
    <property type="entry name" value="Trp_halogen"/>
</dbReference>
<evidence type="ECO:0000256" key="2">
    <source>
        <dbReference type="PIRSR" id="PIRSR011396-2"/>
    </source>
</evidence>
<dbReference type="PANTHER" id="PTHR43747">
    <property type="entry name" value="FAD-BINDING PROTEIN"/>
    <property type="match status" value="1"/>
</dbReference>
<dbReference type="RefSeq" id="WP_160633093.1">
    <property type="nucleotide sequence ID" value="NZ_WWNE01000006.1"/>
</dbReference>
<feature type="binding site" evidence="2">
    <location>
        <begin position="12"/>
        <end position="15"/>
    </location>
    <ligand>
        <name>FAD</name>
        <dbReference type="ChEBI" id="CHEBI:57692"/>
    </ligand>
</feature>
<keyword evidence="2" id="KW-0547">Nucleotide-binding</keyword>
<evidence type="ECO:0000313" key="4">
    <source>
        <dbReference type="Proteomes" id="UP000470771"/>
    </source>
</evidence>
<dbReference type="PANTHER" id="PTHR43747:SF4">
    <property type="entry name" value="FLAVIN-DEPENDENT TRYPTOPHAN HALOGENASE"/>
    <property type="match status" value="1"/>
</dbReference>
<protein>
    <recommendedName>
        <fullName evidence="5">Tryptophan halogenase</fullName>
    </recommendedName>
</protein>
<keyword evidence="4" id="KW-1185">Reference proteome</keyword>
<dbReference type="Proteomes" id="UP000470771">
    <property type="component" value="Unassembled WGS sequence"/>
</dbReference>
<dbReference type="Gene3D" id="3.50.50.60">
    <property type="entry name" value="FAD/NAD(P)-binding domain"/>
    <property type="match status" value="1"/>
</dbReference>
<feature type="binding site" evidence="2">
    <location>
        <position position="77"/>
    </location>
    <ligand>
        <name>7-chloro-L-tryptophan</name>
        <dbReference type="ChEBI" id="CHEBI:58713"/>
    </ligand>
</feature>
<dbReference type="InterPro" id="IPR006905">
    <property type="entry name" value="Flavin_halogenase"/>
</dbReference>
<accession>A0A6N9NKY9</accession>
<comment type="caution">
    <text evidence="3">The sequence shown here is derived from an EMBL/GenBank/DDBJ whole genome shotgun (WGS) entry which is preliminary data.</text>
</comment>
<dbReference type="GO" id="GO:0004497">
    <property type="term" value="F:monooxygenase activity"/>
    <property type="evidence" value="ECO:0007669"/>
    <property type="project" value="InterPro"/>
</dbReference>
<evidence type="ECO:0008006" key="5">
    <source>
        <dbReference type="Google" id="ProtNLM"/>
    </source>
</evidence>
<dbReference type="SUPFAM" id="SSF51905">
    <property type="entry name" value="FAD/NAD(P)-binding domain"/>
    <property type="match status" value="1"/>
</dbReference>
<dbReference type="InterPro" id="IPR050816">
    <property type="entry name" value="Flavin-dep_Halogenase_NPB"/>
</dbReference>
<dbReference type="Pfam" id="PF04820">
    <property type="entry name" value="Trp_halogenase"/>
    <property type="match status" value="1"/>
</dbReference>
<dbReference type="EMBL" id="WWNE01000006">
    <property type="protein sequence ID" value="NBG66151.1"/>
    <property type="molecule type" value="Genomic_DNA"/>
</dbReference>
<name>A0A6N9NKY9_9FLAO</name>
<dbReference type="GO" id="GO:0000166">
    <property type="term" value="F:nucleotide binding"/>
    <property type="evidence" value="ECO:0007669"/>
    <property type="project" value="UniProtKB-KW"/>
</dbReference>
<dbReference type="PIRSF" id="PIRSF011396">
    <property type="entry name" value="Trp_halogenase"/>
    <property type="match status" value="1"/>
</dbReference>
<feature type="active site" evidence="1">
    <location>
        <position position="77"/>
    </location>
</feature>
<reference evidence="3 4" key="1">
    <citation type="submission" date="2019-12" db="EMBL/GenBank/DDBJ databases">
        <authorList>
            <person name="Zhao J."/>
        </authorList>
    </citation>
    <scope>NUCLEOTIDE SEQUENCE [LARGE SCALE GENOMIC DNA]</scope>
    <source>
        <strain evidence="3 4">S-15</strain>
    </source>
</reference>
<dbReference type="AlphaFoldDB" id="A0A6N9NKY9"/>
<sequence length="522" mass="59771">MKVFKSIGIIGGGTAGYLTALTLKKAFPNCSINLVESSDIPPIGVGESTTPKLLKLLHHELGFDISDFFKEVNPTVKLGGKLYWGSEKHQSYNNAFGYIDPVSSLFLKDNININSLNSLLMDENKVFIVSGNNKETYKAINEPHSFSYHLDNHTFIKFLQTKSKERGIKNYRRTINKVILNKAGEIDKLLTNEGEHLKFDFYMDCTGFNSTLLSQSMKVPYITYDNQLLTDSAITAEIENNSIIKPYTTSSNMQFGWEWNIPMHTHDHLGYVYSSNHTNQEKIIEEWQKKHVSLKILNTLKFKSGRHQKAIIKNTAAIGNAYGFIEALHSTSLHMCINNIYATVTHLKLLEKGIDRSDSINKELAKIWDSLKDFISMHFKLNHRINGSFWNDCNEIKISNELEFLIESFRSQGLLFNSKDKDLSLKALNKHMIFGLFSYDFMLEVLGLKGFKNNKPNNDDLEAAKKNIQKWSFLTSHAINHKQALSLIHLGKVEIDIQFNKLRFLNRNFNSTEINELIKNIR</sequence>
<proteinExistence type="predicted"/>
<keyword evidence="2" id="KW-0274">FAD</keyword>
<evidence type="ECO:0000256" key="1">
    <source>
        <dbReference type="PIRSR" id="PIRSR011396-1"/>
    </source>
</evidence>
<organism evidence="3 4">
    <name type="scientific">Acidiluteibacter ferrifornacis</name>
    <dbReference type="NCBI Taxonomy" id="2692424"/>
    <lineage>
        <taxon>Bacteria</taxon>
        <taxon>Pseudomonadati</taxon>
        <taxon>Bacteroidota</taxon>
        <taxon>Flavobacteriia</taxon>
        <taxon>Flavobacteriales</taxon>
        <taxon>Cryomorphaceae</taxon>
        <taxon>Acidiluteibacter</taxon>
    </lineage>
</organism>
<dbReference type="InterPro" id="IPR036188">
    <property type="entry name" value="FAD/NAD-bd_sf"/>
</dbReference>
<gene>
    <name evidence="3" type="ORF">GQN54_08465</name>
</gene>
<keyword evidence="2" id="KW-0285">Flavoprotein</keyword>
<evidence type="ECO:0000313" key="3">
    <source>
        <dbReference type="EMBL" id="NBG66151.1"/>
    </source>
</evidence>